<evidence type="ECO:0000256" key="1">
    <source>
        <dbReference type="SAM" id="MobiDB-lite"/>
    </source>
</evidence>
<evidence type="ECO:0000313" key="3">
    <source>
        <dbReference type="Proteomes" id="UP000230423"/>
    </source>
</evidence>
<sequence length="182" mass="20330">MKAFFTQWDGRDMKEQSSRRLMKQFFKNLRCSAAEITCNTHYLYETGFVPKRRADAHEARRSTPSPQIQDIAEGDLVDIQEEVDIGEESDAGDADDEISYDDNAGDETADHRHLSEDDDARPSGMYSPAPPQTPVGPSAPIFLEELRHQPLKPSEVMVMEARVAGVPHPQSKTGNLSRTIGE</sequence>
<reference evidence="2 3" key="1">
    <citation type="submission" date="2015-09" db="EMBL/GenBank/DDBJ databases">
        <title>Draft genome of the parasitic nematode Teladorsagia circumcincta isolate WARC Sus (inbred).</title>
        <authorList>
            <person name="Mitreva M."/>
        </authorList>
    </citation>
    <scope>NUCLEOTIDE SEQUENCE [LARGE SCALE GENOMIC DNA]</scope>
    <source>
        <strain evidence="2 3">S</strain>
    </source>
</reference>
<organism evidence="2 3">
    <name type="scientific">Teladorsagia circumcincta</name>
    <name type="common">Brown stomach worm</name>
    <name type="synonym">Ostertagia circumcincta</name>
    <dbReference type="NCBI Taxonomy" id="45464"/>
    <lineage>
        <taxon>Eukaryota</taxon>
        <taxon>Metazoa</taxon>
        <taxon>Ecdysozoa</taxon>
        <taxon>Nematoda</taxon>
        <taxon>Chromadorea</taxon>
        <taxon>Rhabditida</taxon>
        <taxon>Rhabditina</taxon>
        <taxon>Rhabditomorpha</taxon>
        <taxon>Strongyloidea</taxon>
        <taxon>Trichostrongylidae</taxon>
        <taxon>Teladorsagia</taxon>
    </lineage>
</organism>
<gene>
    <name evidence="2" type="ORF">TELCIR_09537</name>
</gene>
<evidence type="ECO:0000313" key="2">
    <source>
        <dbReference type="EMBL" id="PIO68667.1"/>
    </source>
</evidence>
<protein>
    <submittedName>
        <fullName evidence="2">Uncharacterized protein</fullName>
    </submittedName>
</protein>
<proteinExistence type="predicted"/>
<dbReference type="OrthoDB" id="5969272at2759"/>
<dbReference type="EMBL" id="KZ346986">
    <property type="protein sequence ID" value="PIO68667.1"/>
    <property type="molecule type" value="Genomic_DNA"/>
</dbReference>
<feature type="region of interest" description="Disordered" evidence="1">
    <location>
        <begin position="55"/>
        <end position="142"/>
    </location>
</feature>
<dbReference type="Proteomes" id="UP000230423">
    <property type="component" value="Unassembled WGS sequence"/>
</dbReference>
<feature type="compositionally biased region" description="Acidic residues" evidence="1">
    <location>
        <begin position="72"/>
        <end position="107"/>
    </location>
</feature>
<keyword evidence="3" id="KW-1185">Reference proteome</keyword>
<name>A0A2G9UEK8_TELCI</name>
<dbReference type="AlphaFoldDB" id="A0A2G9UEK8"/>
<accession>A0A2G9UEK8</accession>